<protein>
    <submittedName>
        <fullName evidence="3">DUF547 domain-containing protein</fullName>
    </submittedName>
</protein>
<feature type="domain" description="DUF547" evidence="2">
    <location>
        <begin position="77"/>
        <end position="192"/>
    </location>
</feature>
<gene>
    <name evidence="3" type="ORF">JR347_16230</name>
</gene>
<evidence type="ECO:0000259" key="2">
    <source>
        <dbReference type="Pfam" id="PF04784"/>
    </source>
</evidence>
<dbReference type="PANTHER" id="PTHR46361:SF3">
    <property type="entry name" value="ELECTRON CARRIER_ PROTEIN DISULFIDE OXIDOREDUCTASE"/>
    <property type="match status" value="1"/>
</dbReference>
<dbReference type="Pfam" id="PF04784">
    <property type="entry name" value="DUF547"/>
    <property type="match status" value="1"/>
</dbReference>
<sequence>MKRFHYILLLSIILSTTAGCNANKRTDVKTSPPSHSLFNNVLDQHVKGDMVDYDGLKKNQQELLEYLHILSENPPTENWSKNEKLAYWINAYNAFTLKLIIDNYPVESITDLHPTIHIPLLNTVWHKKFFKIGGLEMSLDEIEHKILRKEFNEPRIHFAINCASVSCPPLRNEAYTAEQLDKQLDEQARAFINDKQRNVITENNPRVSKIFSWFKGDFKQSGTLISYLNKYSNIQINENADVDFLDYDWGLNDVK</sequence>
<organism evidence="3 4">
    <name type="scientific">Fulvivirga lutea</name>
    <dbReference type="NCBI Taxonomy" id="2810512"/>
    <lineage>
        <taxon>Bacteria</taxon>
        <taxon>Pseudomonadati</taxon>
        <taxon>Bacteroidota</taxon>
        <taxon>Cytophagia</taxon>
        <taxon>Cytophagales</taxon>
        <taxon>Fulvivirgaceae</taxon>
        <taxon>Fulvivirga</taxon>
    </lineage>
</organism>
<dbReference type="EMBL" id="CP070608">
    <property type="protein sequence ID" value="QSE97119.1"/>
    <property type="molecule type" value="Genomic_DNA"/>
</dbReference>
<evidence type="ECO:0000313" key="4">
    <source>
        <dbReference type="Proteomes" id="UP000662783"/>
    </source>
</evidence>
<dbReference type="RefSeq" id="WP_205721632.1">
    <property type="nucleotide sequence ID" value="NZ_CP070608.1"/>
</dbReference>
<proteinExistence type="predicted"/>
<feature type="chain" id="PRO_5037953140" evidence="1">
    <location>
        <begin position="23"/>
        <end position="255"/>
    </location>
</feature>
<name>A0A975A083_9BACT</name>
<dbReference type="KEGG" id="fuv:JR347_16230"/>
<accession>A0A975A083</accession>
<feature type="signal peptide" evidence="1">
    <location>
        <begin position="1"/>
        <end position="22"/>
    </location>
</feature>
<evidence type="ECO:0000256" key="1">
    <source>
        <dbReference type="SAM" id="SignalP"/>
    </source>
</evidence>
<dbReference type="PANTHER" id="PTHR46361">
    <property type="entry name" value="ELECTRON CARRIER/ PROTEIN DISULFIDE OXIDOREDUCTASE"/>
    <property type="match status" value="1"/>
</dbReference>
<keyword evidence="4" id="KW-1185">Reference proteome</keyword>
<dbReference type="PROSITE" id="PS51257">
    <property type="entry name" value="PROKAR_LIPOPROTEIN"/>
    <property type="match status" value="1"/>
</dbReference>
<keyword evidence="1" id="KW-0732">Signal</keyword>
<dbReference type="AlphaFoldDB" id="A0A975A083"/>
<evidence type="ECO:0000313" key="3">
    <source>
        <dbReference type="EMBL" id="QSE97119.1"/>
    </source>
</evidence>
<reference evidence="3" key="1">
    <citation type="submission" date="2021-02" db="EMBL/GenBank/DDBJ databases">
        <title>Fulvivirga sp. S481 isolated from sea water.</title>
        <authorList>
            <person name="Bae S.S."/>
            <person name="Baek K."/>
        </authorList>
    </citation>
    <scope>NUCLEOTIDE SEQUENCE</scope>
    <source>
        <strain evidence="3">S481</strain>
    </source>
</reference>
<dbReference type="Proteomes" id="UP000662783">
    <property type="component" value="Chromosome"/>
</dbReference>
<dbReference type="InterPro" id="IPR006869">
    <property type="entry name" value="DUF547"/>
</dbReference>